<dbReference type="UniPathway" id="UPA00344"/>
<comment type="caution">
    <text evidence="8">The sequence shown here is derived from an EMBL/GenBank/DDBJ whole genome shotgun (WGS) entry which is preliminary data.</text>
</comment>
<dbReference type="InterPro" id="IPR036522">
    <property type="entry name" value="MoaC_sf"/>
</dbReference>
<protein>
    <recommendedName>
        <fullName evidence="3">cyclic pyranopterin monophosphate synthase</fullName>
        <ecNumber evidence="3">4.6.1.17</ecNumber>
    </recommendedName>
</protein>
<gene>
    <name evidence="8" type="ORF">B1B_12235</name>
</gene>
<keyword evidence="4" id="KW-0501">Molybdenum cofactor biosynthesis</keyword>
<organism evidence="8">
    <name type="scientific">mine drainage metagenome</name>
    <dbReference type="NCBI Taxonomy" id="410659"/>
    <lineage>
        <taxon>unclassified sequences</taxon>
        <taxon>metagenomes</taxon>
        <taxon>ecological metagenomes</taxon>
    </lineage>
</organism>
<comment type="pathway">
    <text evidence="2">Cofactor biosynthesis; molybdopterin biosynthesis.</text>
</comment>
<feature type="region of interest" description="Disordered" evidence="6">
    <location>
        <begin position="153"/>
        <end position="173"/>
    </location>
</feature>
<dbReference type="CDD" id="cd01420">
    <property type="entry name" value="MoaC_PE"/>
    <property type="match status" value="1"/>
</dbReference>
<sequence length="173" mass="18283">MRESQPSPDQLSHLDNQGRVRMVDVGDRPVSDREATATGFVRVSDRARTAIAGGTLSKGDVLEICRVAGIMAAKRTPELIPLCHPISISHVAVEADLDPAGPVVRLRATVRCRDATGVEMEALTAVAVAGLTVIDMIKSVDPWAEIGGIMMESKSGGRSGALRRPERSSSADG</sequence>
<evidence type="ECO:0000259" key="7">
    <source>
        <dbReference type="Pfam" id="PF01967"/>
    </source>
</evidence>
<dbReference type="InterPro" id="IPR023045">
    <property type="entry name" value="MoaC"/>
</dbReference>
<evidence type="ECO:0000256" key="6">
    <source>
        <dbReference type="SAM" id="MobiDB-lite"/>
    </source>
</evidence>
<dbReference type="GO" id="GO:0006777">
    <property type="term" value="P:Mo-molybdopterin cofactor biosynthetic process"/>
    <property type="evidence" value="ECO:0007669"/>
    <property type="project" value="UniProtKB-KW"/>
</dbReference>
<evidence type="ECO:0000256" key="5">
    <source>
        <dbReference type="ARBA" id="ARBA00023239"/>
    </source>
</evidence>
<dbReference type="NCBIfam" id="NF006870">
    <property type="entry name" value="PRK09364.1"/>
    <property type="match status" value="1"/>
</dbReference>
<comment type="catalytic activity">
    <reaction evidence="1">
        <text>(8S)-3',8-cyclo-7,8-dihydroguanosine 5'-triphosphate = cyclic pyranopterin phosphate + diphosphate</text>
        <dbReference type="Rhea" id="RHEA:49580"/>
        <dbReference type="ChEBI" id="CHEBI:33019"/>
        <dbReference type="ChEBI" id="CHEBI:59648"/>
        <dbReference type="ChEBI" id="CHEBI:131766"/>
        <dbReference type="EC" id="4.6.1.17"/>
    </reaction>
</comment>
<evidence type="ECO:0000256" key="2">
    <source>
        <dbReference type="ARBA" id="ARBA00005046"/>
    </source>
</evidence>
<evidence type="ECO:0000313" key="8">
    <source>
        <dbReference type="EMBL" id="EQD47668.1"/>
    </source>
</evidence>
<dbReference type="GO" id="GO:0061799">
    <property type="term" value="F:cyclic pyranopterin monophosphate synthase activity"/>
    <property type="evidence" value="ECO:0007669"/>
    <property type="project" value="UniProtKB-EC"/>
</dbReference>
<dbReference type="EMBL" id="AUZY01008011">
    <property type="protein sequence ID" value="EQD47668.1"/>
    <property type="molecule type" value="Genomic_DNA"/>
</dbReference>
<keyword evidence="5" id="KW-0456">Lyase</keyword>
<dbReference type="NCBIfam" id="TIGR00581">
    <property type="entry name" value="moaC"/>
    <property type="match status" value="1"/>
</dbReference>
<evidence type="ECO:0000256" key="3">
    <source>
        <dbReference type="ARBA" id="ARBA00012575"/>
    </source>
</evidence>
<dbReference type="InterPro" id="IPR050105">
    <property type="entry name" value="MoCo_biosynth_MoaA/MoaC"/>
</dbReference>
<feature type="compositionally biased region" description="Polar residues" evidence="6">
    <location>
        <begin position="1"/>
        <end position="15"/>
    </location>
</feature>
<proteinExistence type="inferred from homology"/>
<dbReference type="Gene3D" id="3.30.70.640">
    <property type="entry name" value="Molybdopterin cofactor biosynthesis C (MoaC) domain"/>
    <property type="match status" value="1"/>
</dbReference>
<dbReference type="AlphaFoldDB" id="T0ZSN1"/>
<dbReference type="EC" id="4.6.1.17" evidence="3"/>
<name>T0ZSN1_9ZZZZ</name>
<evidence type="ECO:0000256" key="1">
    <source>
        <dbReference type="ARBA" id="ARBA00001637"/>
    </source>
</evidence>
<feature type="region of interest" description="Disordered" evidence="6">
    <location>
        <begin position="1"/>
        <end position="20"/>
    </location>
</feature>
<feature type="domain" description="Molybdopterin cofactor biosynthesis C (MoaC)" evidence="7">
    <location>
        <begin position="22"/>
        <end position="157"/>
    </location>
</feature>
<dbReference type="InterPro" id="IPR047594">
    <property type="entry name" value="MoaC_bact/euk"/>
</dbReference>
<evidence type="ECO:0000256" key="4">
    <source>
        <dbReference type="ARBA" id="ARBA00023150"/>
    </source>
</evidence>
<dbReference type="PANTHER" id="PTHR22960">
    <property type="entry name" value="MOLYBDOPTERIN COFACTOR SYNTHESIS PROTEIN A"/>
    <property type="match status" value="1"/>
</dbReference>
<reference evidence="8" key="2">
    <citation type="journal article" date="2014" name="ISME J.">
        <title>Microbial stratification in low pH oxic and suboxic macroscopic growths along an acid mine drainage.</title>
        <authorList>
            <person name="Mendez-Garcia C."/>
            <person name="Mesa V."/>
            <person name="Sprenger R.R."/>
            <person name="Richter M."/>
            <person name="Diez M.S."/>
            <person name="Solano J."/>
            <person name="Bargiela R."/>
            <person name="Golyshina O.V."/>
            <person name="Manteca A."/>
            <person name="Ramos J.L."/>
            <person name="Gallego J.R."/>
            <person name="Llorente I."/>
            <person name="Martins Dos Santos V.A."/>
            <person name="Jensen O.N."/>
            <person name="Pelaez A.I."/>
            <person name="Sanchez J."/>
            <person name="Ferrer M."/>
        </authorList>
    </citation>
    <scope>NUCLEOTIDE SEQUENCE</scope>
</reference>
<dbReference type="HAMAP" id="MF_01224_B">
    <property type="entry name" value="MoaC_B"/>
    <property type="match status" value="1"/>
</dbReference>
<feature type="compositionally biased region" description="Basic and acidic residues" evidence="6">
    <location>
        <begin position="163"/>
        <end position="173"/>
    </location>
</feature>
<reference evidence="8" key="1">
    <citation type="submission" date="2013-08" db="EMBL/GenBank/DDBJ databases">
        <authorList>
            <person name="Mendez C."/>
            <person name="Richter M."/>
            <person name="Ferrer M."/>
            <person name="Sanchez J."/>
        </authorList>
    </citation>
    <scope>NUCLEOTIDE SEQUENCE</scope>
</reference>
<accession>T0ZSN1</accession>
<dbReference type="InterPro" id="IPR002820">
    <property type="entry name" value="Mopterin_CF_biosynth-C_dom"/>
</dbReference>
<dbReference type="SUPFAM" id="SSF55040">
    <property type="entry name" value="Molybdenum cofactor biosynthesis protein C, MoaC"/>
    <property type="match status" value="1"/>
</dbReference>
<dbReference type="Pfam" id="PF01967">
    <property type="entry name" value="MoaC"/>
    <property type="match status" value="1"/>
</dbReference>